<protein>
    <recommendedName>
        <fullName evidence="4">RxLR effector protein</fullName>
    </recommendedName>
</protein>
<evidence type="ECO:0008006" key="4">
    <source>
        <dbReference type="Google" id="ProtNLM"/>
    </source>
</evidence>
<evidence type="ECO:0000256" key="1">
    <source>
        <dbReference type="SAM" id="MobiDB-lite"/>
    </source>
</evidence>
<feature type="chain" id="PRO_5005191853" description="RxLR effector protein" evidence="2">
    <location>
        <begin position="29"/>
        <end position="185"/>
    </location>
</feature>
<evidence type="ECO:0000256" key="2">
    <source>
        <dbReference type="SAM" id="SignalP"/>
    </source>
</evidence>
<proteinExistence type="predicted"/>
<keyword evidence="2" id="KW-0732">Signal</keyword>
<organism evidence="3">
    <name type="scientific">Chromera velia CCMP2878</name>
    <dbReference type="NCBI Taxonomy" id="1169474"/>
    <lineage>
        <taxon>Eukaryota</taxon>
        <taxon>Sar</taxon>
        <taxon>Alveolata</taxon>
        <taxon>Colpodellida</taxon>
        <taxon>Chromeraceae</taxon>
        <taxon>Chromera</taxon>
    </lineage>
</organism>
<dbReference type="AlphaFoldDB" id="A0A0G4HU30"/>
<feature type="region of interest" description="Disordered" evidence="1">
    <location>
        <begin position="65"/>
        <end position="104"/>
    </location>
</feature>
<evidence type="ECO:0000313" key="3">
    <source>
        <dbReference type="EMBL" id="CEM47889.1"/>
    </source>
</evidence>
<dbReference type="VEuPathDB" id="CryptoDB:Cvel_8559"/>
<feature type="signal peptide" evidence="2">
    <location>
        <begin position="1"/>
        <end position="28"/>
    </location>
</feature>
<reference evidence="3" key="1">
    <citation type="submission" date="2014-11" db="EMBL/GenBank/DDBJ databases">
        <authorList>
            <person name="Otto D Thomas"/>
            <person name="Naeem Raeece"/>
        </authorList>
    </citation>
    <scope>NUCLEOTIDE SEQUENCE</scope>
</reference>
<gene>
    <name evidence="3" type="ORF">Cvel_8559</name>
</gene>
<sequence length="185" mass="20072">MRGARAPSLCALLLLLLFLSFLPGPADGLRQQPVPQGAHHANTFRGQVENAYRHFFSWLRGGRGGAGSGALQPPRLRTSPEREGVGVHGQSAGAEETDNDTEPNDAMLERGRGAEKHGGIFGFLQIWGPSKEHKLNFNRLIAAVSDKMDDVSHSVGCLLGSCGSIRIFRSIKGKTKRAARLEWSF</sequence>
<dbReference type="EMBL" id="CDMZ01003875">
    <property type="protein sequence ID" value="CEM47889.1"/>
    <property type="molecule type" value="Genomic_DNA"/>
</dbReference>
<accession>A0A0G4HU30</accession>
<name>A0A0G4HU30_9ALVE</name>